<accession>A0ABQ5MEG6</accession>
<organism evidence="1 2">
    <name type="scientific">Neptunitalea lumnitzerae</name>
    <dbReference type="NCBI Taxonomy" id="2965509"/>
    <lineage>
        <taxon>Bacteria</taxon>
        <taxon>Pseudomonadati</taxon>
        <taxon>Bacteroidota</taxon>
        <taxon>Flavobacteriia</taxon>
        <taxon>Flavobacteriales</taxon>
        <taxon>Flavobacteriaceae</taxon>
        <taxon>Neptunitalea</taxon>
    </lineage>
</organism>
<gene>
    <name evidence="1" type="ORF">Y10_01430</name>
</gene>
<dbReference type="EMBL" id="BRVO01000001">
    <property type="protein sequence ID" value="GLB47775.1"/>
    <property type="molecule type" value="Genomic_DNA"/>
</dbReference>
<sequence>MSWAQFPGENVTLFEGATVTPKQLSESFQRFGYDNFYSALKEDSKDVDRLKEVYKPGVRKYDLLYGKKFTVASYYPFKDYYILVLTNEELGTVYYKYSPEYESSFELDFIDVPNLPADFYCQYITYQEFPKHQAVDYSTEQQDRMYFSRTETKKYGTMYTVNLNQATQELEVNKKGAWLLLDDGTKIEHTTCPIEVKVNSAAEYVYYTYFELTEAQMKKISEHPIVQTSVYTFTHTVAQGAKISKMVACLLKK</sequence>
<evidence type="ECO:0000313" key="2">
    <source>
        <dbReference type="Proteomes" id="UP001143543"/>
    </source>
</evidence>
<proteinExistence type="predicted"/>
<dbReference type="Proteomes" id="UP001143543">
    <property type="component" value="Unassembled WGS sequence"/>
</dbReference>
<comment type="caution">
    <text evidence="1">The sequence shown here is derived from an EMBL/GenBank/DDBJ whole genome shotgun (WGS) entry which is preliminary data.</text>
</comment>
<keyword evidence="2" id="KW-1185">Reference proteome</keyword>
<protein>
    <submittedName>
        <fullName evidence="1">Uncharacterized protein</fullName>
    </submittedName>
</protein>
<evidence type="ECO:0000313" key="1">
    <source>
        <dbReference type="EMBL" id="GLB47775.1"/>
    </source>
</evidence>
<name>A0ABQ5MEG6_9FLAO</name>
<reference evidence="1" key="1">
    <citation type="submission" date="2022-07" db="EMBL/GenBank/DDBJ databases">
        <title>Taxonomy of Novel Oxalotrophic and Methylotrophic Bacteria.</title>
        <authorList>
            <person name="Sahin N."/>
            <person name="Tani A."/>
        </authorList>
    </citation>
    <scope>NUCLEOTIDE SEQUENCE</scope>
    <source>
        <strain evidence="1">Y10</strain>
    </source>
</reference>